<keyword evidence="2" id="KW-1185">Reference proteome</keyword>
<comment type="caution">
    <text evidence="1">The sequence shown here is derived from an EMBL/GenBank/DDBJ whole genome shotgun (WGS) entry which is preliminary data.</text>
</comment>
<evidence type="ECO:0000313" key="2">
    <source>
        <dbReference type="Proteomes" id="UP000291832"/>
    </source>
</evidence>
<evidence type="ECO:0000313" key="1">
    <source>
        <dbReference type="EMBL" id="RZT60528.1"/>
    </source>
</evidence>
<proteinExistence type="predicted"/>
<organism evidence="1 2">
    <name type="scientific">Leucobacter luti</name>
    <dbReference type="NCBI Taxonomy" id="340320"/>
    <lineage>
        <taxon>Bacteria</taxon>
        <taxon>Bacillati</taxon>
        <taxon>Actinomycetota</taxon>
        <taxon>Actinomycetes</taxon>
        <taxon>Micrococcales</taxon>
        <taxon>Microbacteriaceae</taxon>
        <taxon>Leucobacter</taxon>
    </lineage>
</organism>
<dbReference type="Proteomes" id="UP000291832">
    <property type="component" value="Unassembled WGS sequence"/>
</dbReference>
<sequence>MTESPRVDPVVQAIQHILEVSDEDFEKLIRCLSEAPVSQRESEAEDRVREAVPALTDEKLTAIVGFSTAFAGALTQMVDQEHFLDSVANRAKDDLPSDKSENLKSRLKALFQAPSIAFIGGGKAALRDNLKMVVRSQINTDMRPIPVFGNDEAKYFSVLHRLKFDYSDEIGAEPDKNVELVLDFEDLKELRDRIQKALDAQSSIQRAAASLGGAVYFPYTIEGDGDE</sequence>
<dbReference type="AlphaFoldDB" id="A0A4Q7TLD2"/>
<name>A0A4Q7TLD2_9MICO</name>
<dbReference type="EMBL" id="SHKI01000008">
    <property type="protein sequence ID" value="RZT60528.1"/>
    <property type="molecule type" value="Genomic_DNA"/>
</dbReference>
<protein>
    <submittedName>
        <fullName evidence="1">Uncharacterized protein</fullName>
    </submittedName>
</protein>
<reference evidence="1 2" key="1">
    <citation type="journal article" date="2015" name="Stand. Genomic Sci.">
        <title>Genomic Encyclopedia of Bacterial and Archaeal Type Strains, Phase III: the genomes of soil and plant-associated and newly described type strains.</title>
        <authorList>
            <person name="Whitman W.B."/>
            <person name="Woyke T."/>
            <person name="Klenk H.P."/>
            <person name="Zhou Y."/>
            <person name="Lilburn T.G."/>
            <person name="Beck B.J."/>
            <person name="De Vos P."/>
            <person name="Vandamme P."/>
            <person name="Eisen J.A."/>
            <person name="Garrity G."/>
            <person name="Hugenholtz P."/>
            <person name="Kyrpides N.C."/>
        </authorList>
    </citation>
    <scope>NUCLEOTIDE SEQUENCE [LARGE SCALE GENOMIC DNA]</scope>
    <source>
        <strain evidence="1 2">RF6</strain>
    </source>
</reference>
<dbReference type="RefSeq" id="WP_130455500.1">
    <property type="nucleotide sequence ID" value="NZ_QYAG01000003.1"/>
</dbReference>
<accession>A0A4Q7TLD2</accession>
<gene>
    <name evidence="1" type="ORF">EV139_2973</name>
</gene>